<evidence type="ECO:0000313" key="4">
    <source>
        <dbReference type="Proteomes" id="UP000521676"/>
    </source>
</evidence>
<gene>
    <name evidence="2" type="ORF">HXX08_03545</name>
    <name evidence="3" type="ORF">OZ401_000058</name>
</gene>
<dbReference type="EMBL" id="JACATZ010000001">
    <property type="protein sequence ID" value="NWJ44931.1"/>
    <property type="molecule type" value="Genomic_DNA"/>
</dbReference>
<dbReference type="EMBL" id="CP128399">
    <property type="protein sequence ID" value="WJW66813.1"/>
    <property type="molecule type" value="Genomic_DNA"/>
</dbReference>
<reference evidence="3" key="2">
    <citation type="journal article" date="2024" name="Nature">
        <title>Anoxygenic phototroph of the Chloroflexota uses a type I reaction centre.</title>
        <authorList>
            <person name="Tsuji J.M."/>
            <person name="Shaw N.A."/>
            <person name="Nagashima S."/>
            <person name="Venkiteswaran J.J."/>
            <person name="Schiff S.L."/>
            <person name="Watanabe T."/>
            <person name="Fukui M."/>
            <person name="Hanada S."/>
            <person name="Tank M."/>
            <person name="Neufeld J.D."/>
        </authorList>
    </citation>
    <scope>NUCLEOTIDE SEQUENCE</scope>
    <source>
        <strain evidence="3">L227-S17</strain>
    </source>
</reference>
<sequence>MDWSSLGTGIAVVLTLMIYSYLVGDNVLFRIAEYLLVGVSIGWSTLQIIFGIIIPAFDSVRQETAGGSPTLATVLTFAIPLVLGALLLVRVGRATRSLHNLIMALVIGTVSALALAGAVFGTLVPQVGQTIVNLRGGAGSNSWDILGNIVLVAGVLLSLAYFQFTIRKNPEESGTAQAGVIVRLLGRWSLMLAFGAIFGSVFLTYFAALIDRLMFLIKLGG</sequence>
<accession>A0A8T7M0K7</accession>
<dbReference type="RefSeq" id="WP_341468706.1">
    <property type="nucleotide sequence ID" value="NZ_CP128399.1"/>
</dbReference>
<dbReference type="Proteomes" id="UP001431572">
    <property type="component" value="Chromosome 1"/>
</dbReference>
<name>A0A8T7M0K7_9CHLR</name>
<dbReference type="Proteomes" id="UP000521676">
    <property type="component" value="Unassembled WGS sequence"/>
</dbReference>
<evidence type="ECO:0000313" key="5">
    <source>
        <dbReference type="Proteomes" id="UP001431572"/>
    </source>
</evidence>
<keyword evidence="5" id="KW-1185">Reference proteome</keyword>
<dbReference type="AlphaFoldDB" id="A0A8T7M0K7"/>
<feature type="transmembrane region" description="Helical" evidence="1">
    <location>
        <begin position="185"/>
        <end position="210"/>
    </location>
</feature>
<reference evidence="2 4" key="1">
    <citation type="submission" date="2020-06" db="EMBL/GenBank/DDBJ databases">
        <title>Anoxygenic phototrophic Chloroflexota member uses a Type I reaction center.</title>
        <authorList>
            <person name="Tsuji J.M."/>
            <person name="Shaw N.A."/>
            <person name="Nagashima S."/>
            <person name="Venkiteswaran J."/>
            <person name="Schiff S.L."/>
            <person name="Hanada S."/>
            <person name="Tank M."/>
            <person name="Neufeld J.D."/>
        </authorList>
    </citation>
    <scope>NUCLEOTIDE SEQUENCE [LARGE SCALE GENOMIC DNA]</scope>
    <source>
        <strain evidence="2">L227-S17</strain>
    </source>
</reference>
<feature type="transmembrane region" description="Helical" evidence="1">
    <location>
        <begin position="34"/>
        <end position="57"/>
    </location>
</feature>
<evidence type="ECO:0000256" key="1">
    <source>
        <dbReference type="SAM" id="Phobius"/>
    </source>
</evidence>
<organism evidence="2 4">
    <name type="scientific">Candidatus Chlorohelix allophototropha</name>
    <dbReference type="NCBI Taxonomy" id="3003348"/>
    <lineage>
        <taxon>Bacteria</taxon>
        <taxon>Bacillati</taxon>
        <taxon>Chloroflexota</taxon>
        <taxon>Chloroflexia</taxon>
        <taxon>Candidatus Chloroheliales</taxon>
        <taxon>Candidatus Chloroheliaceae</taxon>
        <taxon>Candidatus Chlorohelix</taxon>
    </lineage>
</organism>
<feature type="transmembrane region" description="Helical" evidence="1">
    <location>
        <begin position="145"/>
        <end position="164"/>
    </location>
</feature>
<protein>
    <submittedName>
        <fullName evidence="2">Uncharacterized protein</fullName>
    </submittedName>
</protein>
<feature type="transmembrane region" description="Helical" evidence="1">
    <location>
        <begin position="69"/>
        <end position="89"/>
    </location>
</feature>
<proteinExistence type="predicted"/>
<keyword evidence="1" id="KW-1133">Transmembrane helix</keyword>
<evidence type="ECO:0000313" key="2">
    <source>
        <dbReference type="EMBL" id="NWJ44931.1"/>
    </source>
</evidence>
<feature type="transmembrane region" description="Helical" evidence="1">
    <location>
        <begin position="6"/>
        <end position="22"/>
    </location>
</feature>
<feature type="transmembrane region" description="Helical" evidence="1">
    <location>
        <begin position="101"/>
        <end position="125"/>
    </location>
</feature>
<keyword evidence="1" id="KW-0472">Membrane</keyword>
<evidence type="ECO:0000313" key="3">
    <source>
        <dbReference type="EMBL" id="WJW66813.1"/>
    </source>
</evidence>
<keyword evidence="1" id="KW-0812">Transmembrane</keyword>